<dbReference type="NCBIfam" id="TIGR00431">
    <property type="entry name" value="TruB"/>
    <property type="match status" value="1"/>
</dbReference>
<dbReference type="GO" id="GO:0160148">
    <property type="term" value="F:tRNA pseudouridine(55) synthase activity"/>
    <property type="evidence" value="ECO:0007669"/>
    <property type="project" value="UniProtKB-EC"/>
</dbReference>
<dbReference type="Pfam" id="PF09157">
    <property type="entry name" value="TruB-C_2"/>
    <property type="match status" value="1"/>
</dbReference>
<reference evidence="9 10" key="1">
    <citation type="submission" date="2020-05" db="EMBL/GenBank/DDBJ databases">
        <title>Complete genome sequence of Deefgea sp. D17.</title>
        <authorList>
            <person name="Bae J.-W."/>
            <person name="Han J.E."/>
        </authorList>
    </citation>
    <scope>NUCLEOTIDE SEQUENCE [LARGE SCALE GENOMIC DNA]</scope>
    <source>
        <strain evidence="9 10">D17</strain>
    </source>
</reference>
<evidence type="ECO:0000259" key="6">
    <source>
        <dbReference type="Pfam" id="PF01509"/>
    </source>
</evidence>
<dbReference type="InterPro" id="IPR036974">
    <property type="entry name" value="PUA_sf"/>
</dbReference>
<sequence>MHCRKRQKKMAKRKIDGVLLLDKPFGFSSNGALLKCRWLLQAEKGGHTGVLDPFATGLLPLCFGEATKFAQRMLDADKGYRATIRFGQMSTTLDGEGEISETGVAPADLAEIMPILAQFTGPIEQTPPMYSALKVAGKALYEYAREGVVLERKSRPITIYEINVVSYDAPVLVVDVLCSKGTYIRVLAEDIGNALGCGAYLSGLRRTLTGGFKLEDAITLDEYIAMDMPLREAKLLPAEQLIIELPSVQLNLSQTALMRNGMPILDLVKPPQGELRLYGLSEKSDNPVFIGLGEVGADGVLRPKRLLSTHVG</sequence>
<dbReference type="SUPFAM" id="SSF55120">
    <property type="entry name" value="Pseudouridine synthase"/>
    <property type="match status" value="1"/>
</dbReference>
<dbReference type="Proteomes" id="UP000504844">
    <property type="component" value="Chromosome"/>
</dbReference>
<evidence type="ECO:0000259" key="8">
    <source>
        <dbReference type="Pfam" id="PF16198"/>
    </source>
</evidence>
<dbReference type="InterPro" id="IPR015947">
    <property type="entry name" value="PUA-like_sf"/>
</dbReference>
<keyword evidence="4 5" id="KW-0413">Isomerase</keyword>
<feature type="domain" description="tRNA pseudouridine synthase II TruB subfamily 1 C-terminal" evidence="7">
    <location>
        <begin position="246"/>
        <end position="307"/>
    </location>
</feature>
<dbReference type="CDD" id="cd02573">
    <property type="entry name" value="PseudoU_synth_EcTruB"/>
    <property type="match status" value="1"/>
</dbReference>
<dbReference type="HAMAP" id="MF_01080">
    <property type="entry name" value="TruB_bact"/>
    <property type="match status" value="1"/>
</dbReference>
<dbReference type="SUPFAM" id="SSF88697">
    <property type="entry name" value="PUA domain-like"/>
    <property type="match status" value="1"/>
</dbReference>
<dbReference type="GO" id="GO:0031119">
    <property type="term" value="P:tRNA pseudouridine synthesis"/>
    <property type="evidence" value="ECO:0007669"/>
    <property type="project" value="UniProtKB-UniRule"/>
</dbReference>
<dbReference type="GO" id="GO:0003723">
    <property type="term" value="F:RNA binding"/>
    <property type="evidence" value="ECO:0007669"/>
    <property type="project" value="InterPro"/>
</dbReference>
<evidence type="ECO:0000313" key="10">
    <source>
        <dbReference type="Proteomes" id="UP000504844"/>
    </source>
</evidence>
<dbReference type="KEGG" id="dee:HQN60_12145"/>
<evidence type="ECO:0000259" key="7">
    <source>
        <dbReference type="Pfam" id="PF09157"/>
    </source>
</evidence>
<dbReference type="InterPro" id="IPR014780">
    <property type="entry name" value="tRNA_psdUridine_synth_TruB"/>
</dbReference>
<evidence type="ECO:0000313" key="9">
    <source>
        <dbReference type="EMBL" id="QKJ67392.1"/>
    </source>
</evidence>
<gene>
    <name evidence="5 9" type="primary">truB</name>
    <name evidence="9" type="ORF">HQN60_12145</name>
</gene>
<feature type="active site" description="Nucleophile" evidence="5">
    <location>
        <position position="52"/>
    </location>
</feature>
<dbReference type="EC" id="5.4.99.25" evidence="5"/>
<comment type="function">
    <text evidence="5">Responsible for synthesis of pseudouridine from uracil-55 in the psi GC loop of transfer RNAs.</text>
</comment>
<dbReference type="Pfam" id="PF16198">
    <property type="entry name" value="TruB_C_2"/>
    <property type="match status" value="1"/>
</dbReference>
<dbReference type="CDD" id="cd21152">
    <property type="entry name" value="PUA_TruB_bacterial"/>
    <property type="match status" value="1"/>
</dbReference>
<dbReference type="InterPro" id="IPR002501">
    <property type="entry name" value="PsdUridine_synth_N"/>
</dbReference>
<feature type="domain" description="Pseudouridine synthase II N-terminal" evidence="6">
    <location>
        <begin position="37"/>
        <end position="184"/>
    </location>
</feature>
<dbReference type="PANTHER" id="PTHR13767">
    <property type="entry name" value="TRNA-PSEUDOURIDINE SYNTHASE"/>
    <property type="match status" value="1"/>
</dbReference>
<dbReference type="Pfam" id="PF01509">
    <property type="entry name" value="TruB_N"/>
    <property type="match status" value="1"/>
</dbReference>
<dbReference type="InterPro" id="IPR020103">
    <property type="entry name" value="PsdUridine_synth_cat_dom_sf"/>
</dbReference>
<keyword evidence="3 5" id="KW-0819">tRNA processing</keyword>
<evidence type="ECO:0000256" key="1">
    <source>
        <dbReference type="ARBA" id="ARBA00000385"/>
    </source>
</evidence>
<feature type="domain" description="tRNA pseudouridylate synthase B C-terminal" evidence="8">
    <location>
        <begin position="185"/>
        <end position="225"/>
    </location>
</feature>
<evidence type="ECO:0000256" key="3">
    <source>
        <dbReference type="ARBA" id="ARBA00022694"/>
    </source>
</evidence>
<evidence type="ECO:0000256" key="5">
    <source>
        <dbReference type="HAMAP-Rule" id="MF_01080"/>
    </source>
</evidence>
<dbReference type="Gene3D" id="2.30.130.10">
    <property type="entry name" value="PUA domain"/>
    <property type="match status" value="1"/>
</dbReference>
<dbReference type="AlphaFoldDB" id="A0A6M8SQ69"/>
<dbReference type="Gene3D" id="3.30.2350.10">
    <property type="entry name" value="Pseudouridine synthase"/>
    <property type="match status" value="1"/>
</dbReference>
<accession>A0A6M8SQ69</accession>
<protein>
    <recommendedName>
        <fullName evidence="5">tRNA pseudouridine synthase B</fullName>
        <ecNumber evidence="5">5.4.99.25</ecNumber>
    </recommendedName>
    <alternativeName>
        <fullName evidence="5">tRNA pseudouridine(55) synthase</fullName>
        <shortName evidence="5">Psi55 synthase</shortName>
    </alternativeName>
    <alternativeName>
        <fullName evidence="5">tRNA pseudouridylate synthase</fullName>
    </alternativeName>
    <alternativeName>
        <fullName evidence="5">tRNA-uridine isomerase</fullName>
    </alternativeName>
</protein>
<evidence type="ECO:0000256" key="2">
    <source>
        <dbReference type="ARBA" id="ARBA00005642"/>
    </source>
</evidence>
<dbReference type="InterPro" id="IPR032819">
    <property type="entry name" value="TruB_C"/>
</dbReference>
<dbReference type="GO" id="GO:1990481">
    <property type="term" value="P:mRNA pseudouridine synthesis"/>
    <property type="evidence" value="ECO:0007669"/>
    <property type="project" value="TreeGrafter"/>
</dbReference>
<dbReference type="PANTHER" id="PTHR13767:SF2">
    <property type="entry name" value="PSEUDOURIDYLATE SYNTHASE TRUB1"/>
    <property type="match status" value="1"/>
</dbReference>
<dbReference type="InterPro" id="IPR015240">
    <property type="entry name" value="tRNA_sdUridine_synth_fam1_C"/>
</dbReference>
<comment type="similarity">
    <text evidence="2 5">Belongs to the pseudouridine synthase TruB family. Type 1 subfamily.</text>
</comment>
<comment type="catalytic activity">
    <reaction evidence="1 5">
        <text>uridine(55) in tRNA = pseudouridine(55) in tRNA</text>
        <dbReference type="Rhea" id="RHEA:42532"/>
        <dbReference type="Rhea" id="RHEA-COMP:10101"/>
        <dbReference type="Rhea" id="RHEA-COMP:10102"/>
        <dbReference type="ChEBI" id="CHEBI:65314"/>
        <dbReference type="ChEBI" id="CHEBI:65315"/>
        <dbReference type="EC" id="5.4.99.25"/>
    </reaction>
</comment>
<keyword evidence="10" id="KW-1185">Reference proteome</keyword>
<proteinExistence type="inferred from homology"/>
<name>A0A6M8SQ69_9NEIS</name>
<organism evidence="9 10">
    <name type="scientific">Deefgea piscis</name>
    <dbReference type="NCBI Taxonomy" id="2739061"/>
    <lineage>
        <taxon>Bacteria</taxon>
        <taxon>Pseudomonadati</taxon>
        <taxon>Pseudomonadota</taxon>
        <taxon>Betaproteobacteria</taxon>
        <taxon>Neisseriales</taxon>
        <taxon>Chitinibacteraceae</taxon>
        <taxon>Deefgea</taxon>
    </lineage>
</organism>
<evidence type="ECO:0000256" key="4">
    <source>
        <dbReference type="ARBA" id="ARBA00023235"/>
    </source>
</evidence>
<dbReference type="EMBL" id="CP054143">
    <property type="protein sequence ID" value="QKJ67392.1"/>
    <property type="molecule type" value="Genomic_DNA"/>
</dbReference>